<dbReference type="InterPro" id="IPR046182">
    <property type="entry name" value="DUF6210"/>
</dbReference>
<reference evidence="1 2" key="1">
    <citation type="submission" date="2022-11" db="EMBL/GenBank/DDBJ databases">
        <title>Minimal conservation of predation-associated metabolite biosynthetic gene clusters underscores biosynthetic potential of Myxococcota including descriptions for ten novel species: Archangium lansinium sp. nov., Myxococcus landrumus sp. nov., Nannocystis bai.</title>
        <authorList>
            <person name="Ahearne A."/>
            <person name="Stevens C."/>
            <person name="Dowd S."/>
        </authorList>
    </citation>
    <scope>NUCLEOTIDE SEQUENCE [LARGE SCALE GENOMIC DNA]</scope>
    <source>
        <strain evidence="1 2">NCELM</strain>
    </source>
</reference>
<proteinExistence type="predicted"/>
<evidence type="ECO:0000313" key="1">
    <source>
        <dbReference type="EMBL" id="MDC0674205.1"/>
    </source>
</evidence>
<organism evidence="1 2">
    <name type="scientific">Nannocystis radixulma</name>
    <dbReference type="NCBI Taxonomy" id="2995305"/>
    <lineage>
        <taxon>Bacteria</taxon>
        <taxon>Pseudomonadati</taxon>
        <taxon>Myxococcota</taxon>
        <taxon>Polyangia</taxon>
        <taxon>Nannocystales</taxon>
        <taxon>Nannocystaceae</taxon>
        <taxon>Nannocystis</taxon>
    </lineage>
</organism>
<gene>
    <name evidence="1" type="ORF">POL58_41040</name>
</gene>
<keyword evidence="2" id="KW-1185">Reference proteome</keyword>
<dbReference type="Pfam" id="PF19715">
    <property type="entry name" value="DUF6210"/>
    <property type="match status" value="1"/>
</dbReference>
<protein>
    <submittedName>
        <fullName evidence="1">DUF6210 family protein</fullName>
    </submittedName>
</protein>
<name>A0ABT5BJ72_9BACT</name>
<dbReference type="Proteomes" id="UP001217838">
    <property type="component" value="Unassembled WGS sequence"/>
</dbReference>
<comment type="caution">
    <text evidence="1">The sequence shown here is derived from an EMBL/GenBank/DDBJ whole genome shotgun (WGS) entry which is preliminary data.</text>
</comment>
<evidence type="ECO:0000313" key="2">
    <source>
        <dbReference type="Proteomes" id="UP001217838"/>
    </source>
</evidence>
<accession>A0ABT5BJ72</accession>
<dbReference type="EMBL" id="JAQNDN010000024">
    <property type="protein sequence ID" value="MDC0674205.1"/>
    <property type="molecule type" value="Genomic_DNA"/>
</dbReference>
<dbReference type="RefSeq" id="WP_272008249.1">
    <property type="nucleotide sequence ID" value="NZ_JAQNDN010000024.1"/>
</dbReference>
<sequence length="148" mass="17018">MSEEQWAKMPRVLLYSIIGPHLVIQWKSGVVYQNQACGTACAQPEMEGILAPLDLDEAVAEELEHVMTECHTLTEELADQIDALLRRGRAPFVSVDRERLHDSFEAWVFVRIGAIPWELRYDEWPREYTGELFGFTGRRAVLTWPNSD</sequence>